<dbReference type="InterPro" id="IPR013785">
    <property type="entry name" value="Aldolase_TIM"/>
</dbReference>
<protein>
    <submittedName>
        <fullName evidence="2">PfaD family protein</fullName>
    </submittedName>
</protein>
<keyword evidence="3" id="KW-1185">Reference proteome</keyword>
<feature type="domain" description="[Acyl-carrier-protein] S-malonyltransferase-like inserted helical" evidence="1">
    <location>
        <begin position="364"/>
        <end position="443"/>
    </location>
</feature>
<dbReference type="Proteomes" id="UP000517916">
    <property type="component" value="Unassembled WGS sequence"/>
</dbReference>
<dbReference type="InterPro" id="IPR049489">
    <property type="entry name" value="FabD-like_helical_ins"/>
</dbReference>
<dbReference type="EMBL" id="JACJID010000001">
    <property type="protein sequence ID" value="MBA8924098.1"/>
    <property type="molecule type" value="Genomic_DNA"/>
</dbReference>
<dbReference type="SUPFAM" id="SSF51412">
    <property type="entry name" value="Inosine monophosphate dehydrogenase (IMPDH)"/>
    <property type="match status" value="1"/>
</dbReference>
<dbReference type="Pfam" id="PF03060">
    <property type="entry name" value="NMO"/>
    <property type="match status" value="1"/>
</dbReference>
<dbReference type="Gene3D" id="3.20.20.70">
    <property type="entry name" value="Aldolase class I"/>
    <property type="match status" value="1"/>
</dbReference>
<dbReference type="RefSeq" id="WP_182836586.1">
    <property type="nucleotide sequence ID" value="NZ_BAAABQ010000065.1"/>
</dbReference>
<proteinExistence type="predicted"/>
<organism evidence="2 3">
    <name type="scientific">Kutzneria viridogrisea</name>
    <dbReference type="NCBI Taxonomy" id="47990"/>
    <lineage>
        <taxon>Bacteria</taxon>
        <taxon>Bacillati</taxon>
        <taxon>Actinomycetota</taxon>
        <taxon>Actinomycetes</taxon>
        <taxon>Pseudonocardiales</taxon>
        <taxon>Pseudonocardiaceae</taxon>
        <taxon>Kutzneria</taxon>
    </lineage>
</organism>
<evidence type="ECO:0000313" key="3">
    <source>
        <dbReference type="Proteomes" id="UP000517916"/>
    </source>
</evidence>
<gene>
    <name evidence="2" type="ORF">BC739_001295</name>
</gene>
<name>A0ABR6BB42_9PSEU</name>
<dbReference type="CDD" id="cd04742">
    <property type="entry name" value="NPD_FabD"/>
    <property type="match status" value="1"/>
</dbReference>
<dbReference type="InterPro" id="IPR014179">
    <property type="entry name" value="PfaD-like_TIM-barrel"/>
</dbReference>
<sequence>MTLAMRSDEEVLAQLDKPCFVLRTDTGIALTNEPPAQRTTVLASVGPLPVHVLGSPAFQAYHGVRHSYLGGAMAGGIASEGLVVALAKSGFLGSFGAAGLLPQRIDRALRRISAEIGGLPFAANLIHSPSEEALERAAVELYLMHRVRCVEASAFLDLTRHVVRYRVAGLSRAADGRVLAANRVIAKVSRPEVAARFMHPAPESLVAELLAEGLVTAEQAELARTVPVAEDVTVEADSGGHTDRRPLVALFPVIAALRDAVQRERRYPVPVRLGAAGGIGTPEAVAAALALGADYVVTGSVNQSCVESGTSEPVRRMLAGAGIADFDLAPAADMFELGVQLQVLKKGTLFPMRARYLYELYRRYEGLHQLSTEDKSKLERQVLRRPVDQIWAEVASYFERRDPDQLRRAAEDPKRRMALVFRWYLGMSSRWATSGDTERAADYQVWCGPAMGSFNEWARGSHLADPANRTVGEVATHLLRGAAFSIRLRQLALAGISLPGTTYRPRPLGGGS</sequence>
<dbReference type="NCBIfam" id="TIGR02814">
    <property type="entry name" value="pfaD_fam"/>
    <property type="match status" value="1"/>
</dbReference>
<dbReference type="PANTHER" id="PTHR32332:SF20">
    <property type="entry name" value="2-NITROPROPANE DIOXYGENASE-LIKE PROTEIN"/>
    <property type="match status" value="1"/>
</dbReference>
<comment type="caution">
    <text evidence="2">The sequence shown here is derived from an EMBL/GenBank/DDBJ whole genome shotgun (WGS) entry which is preliminary data.</text>
</comment>
<reference evidence="2 3" key="1">
    <citation type="submission" date="2020-08" db="EMBL/GenBank/DDBJ databases">
        <title>Genomic Encyclopedia of Archaeal and Bacterial Type Strains, Phase II (KMG-II): from individual species to whole genera.</title>
        <authorList>
            <person name="Goeker M."/>
        </authorList>
    </citation>
    <scope>NUCLEOTIDE SEQUENCE [LARGE SCALE GENOMIC DNA]</scope>
    <source>
        <strain evidence="2 3">DSM 43850</strain>
    </source>
</reference>
<accession>A0ABR6BB42</accession>
<evidence type="ECO:0000259" key="1">
    <source>
        <dbReference type="Pfam" id="PF21607"/>
    </source>
</evidence>
<evidence type="ECO:0000313" key="2">
    <source>
        <dbReference type="EMBL" id="MBA8924098.1"/>
    </source>
</evidence>
<dbReference type="PANTHER" id="PTHR32332">
    <property type="entry name" value="2-NITROPROPANE DIOXYGENASE"/>
    <property type="match status" value="1"/>
</dbReference>
<dbReference type="Pfam" id="PF21607">
    <property type="entry name" value="FabD_helical_ins"/>
    <property type="match status" value="1"/>
</dbReference>